<evidence type="ECO:0000256" key="2">
    <source>
        <dbReference type="ARBA" id="ARBA00006453"/>
    </source>
</evidence>
<keyword evidence="13" id="KW-1185">Reference proteome</keyword>
<feature type="compositionally biased region" description="Basic and acidic residues" evidence="11">
    <location>
        <begin position="383"/>
        <end position="405"/>
    </location>
</feature>
<keyword evidence="4 10" id="KW-0433">Leucine-rich repeat</keyword>
<feature type="compositionally biased region" description="Pro residues" evidence="11">
    <location>
        <begin position="593"/>
        <end position="609"/>
    </location>
</feature>
<gene>
    <name evidence="12" type="primary">DNAAF1</name>
</gene>
<comment type="similarity">
    <text evidence="2 10">Belongs to the DNAAF1 family.</text>
</comment>
<dbReference type="SMART" id="SM00365">
    <property type="entry name" value="LRR_SD22"/>
    <property type="match status" value="4"/>
</dbReference>
<protein>
    <recommendedName>
        <fullName evidence="8 10">Dynein axonemal assembly factor 1</fullName>
    </recommendedName>
</protein>
<evidence type="ECO:0000256" key="3">
    <source>
        <dbReference type="ARBA" id="ARBA00022553"/>
    </source>
</evidence>
<comment type="function">
    <text evidence="9 10">Cilium-specific protein required for the stability of the ciliary architecture. Plays a role in cytoplasmic preassembly of dynein arms. Involved in regulation of microtubule-based cilia and actin-based brush border microvilli.</text>
</comment>
<dbReference type="InterPro" id="IPR050576">
    <property type="entry name" value="Cilia_flagella_integrity"/>
</dbReference>
<keyword evidence="3" id="KW-0597">Phosphoprotein</keyword>
<dbReference type="Gene3D" id="3.80.10.10">
    <property type="entry name" value="Ribonuclease Inhibitor"/>
    <property type="match status" value="2"/>
</dbReference>
<dbReference type="Ensembl" id="ENSCWAT00000010914.1">
    <property type="protein sequence ID" value="ENSCWAP00000010042.1"/>
    <property type="gene ID" value="ENSCWAG00000007738.1"/>
</dbReference>
<feature type="compositionally biased region" description="Basic and acidic residues" evidence="11">
    <location>
        <begin position="37"/>
        <end position="48"/>
    </location>
</feature>
<evidence type="ECO:0000256" key="4">
    <source>
        <dbReference type="ARBA" id="ARBA00022614"/>
    </source>
</evidence>
<evidence type="ECO:0000256" key="8">
    <source>
        <dbReference type="ARBA" id="ARBA00024429"/>
    </source>
</evidence>
<evidence type="ECO:0000256" key="1">
    <source>
        <dbReference type="ARBA" id="ARBA00004138"/>
    </source>
</evidence>
<dbReference type="SUPFAM" id="SSF52075">
    <property type="entry name" value="Outer arm dynein light chain 1"/>
    <property type="match status" value="1"/>
</dbReference>
<keyword evidence="7 10" id="KW-0966">Cell projection</keyword>
<evidence type="ECO:0000256" key="6">
    <source>
        <dbReference type="ARBA" id="ARBA00023069"/>
    </source>
</evidence>
<dbReference type="AlphaFoldDB" id="A0A8C3W7B0"/>
<dbReference type="InterPro" id="IPR001611">
    <property type="entry name" value="Leu-rich_rpt"/>
</dbReference>
<keyword evidence="5 10" id="KW-0677">Repeat</keyword>
<dbReference type="GO" id="GO:0071910">
    <property type="term" value="P:determination of liver left/right asymmetry"/>
    <property type="evidence" value="ECO:0007669"/>
    <property type="project" value="Ensembl"/>
</dbReference>
<proteinExistence type="inferred from homology"/>
<dbReference type="GO" id="GO:0003356">
    <property type="term" value="P:regulation of cilium beat frequency"/>
    <property type="evidence" value="ECO:0007669"/>
    <property type="project" value="Ensembl"/>
</dbReference>
<feature type="region of interest" description="Disordered" evidence="11">
    <location>
        <begin position="566"/>
        <end position="674"/>
    </location>
</feature>
<evidence type="ECO:0000313" key="13">
    <source>
        <dbReference type="Proteomes" id="UP000694540"/>
    </source>
</evidence>
<dbReference type="GO" id="GO:0030324">
    <property type="term" value="P:lung development"/>
    <property type="evidence" value="ECO:0007669"/>
    <property type="project" value="Ensembl"/>
</dbReference>
<dbReference type="Pfam" id="PF14580">
    <property type="entry name" value="LRR_9"/>
    <property type="match status" value="1"/>
</dbReference>
<dbReference type="PANTHER" id="PTHR45973:SF19">
    <property type="entry name" value="DYNEIN AXONEMAL ASSEMBLY FACTOR 1"/>
    <property type="match status" value="1"/>
</dbReference>
<dbReference type="FunFam" id="3.80.10.10:FF:000394">
    <property type="entry name" value="Dynein assembly factor 1, axonemal"/>
    <property type="match status" value="1"/>
</dbReference>
<dbReference type="GO" id="GO:0044458">
    <property type="term" value="P:motile cilium assembly"/>
    <property type="evidence" value="ECO:0007669"/>
    <property type="project" value="Ensembl"/>
</dbReference>
<name>A0A8C3W7B0_9CETA</name>
<evidence type="ECO:0000256" key="7">
    <source>
        <dbReference type="ARBA" id="ARBA00023273"/>
    </source>
</evidence>
<evidence type="ECO:0000256" key="5">
    <source>
        <dbReference type="ARBA" id="ARBA00022737"/>
    </source>
</evidence>
<feature type="region of interest" description="Disordered" evidence="11">
    <location>
        <begin position="383"/>
        <end position="435"/>
    </location>
</feature>
<dbReference type="GO" id="GO:0003341">
    <property type="term" value="P:cilium movement"/>
    <property type="evidence" value="ECO:0007669"/>
    <property type="project" value="Ensembl"/>
</dbReference>
<dbReference type="PANTHER" id="PTHR45973">
    <property type="entry name" value="PROTEIN PHOSPHATASE 1 REGULATORY SUBUNIT SDS22-RELATED"/>
    <property type="match status" value="1"/>
</dbReference>
<dbReference type="GeneTree" id="ENSGT00940000158494"/>
<dbReference type="FunFam" id="3.80.10.10:FF:000349">
    <property type="entry name" value="Dynein assembly factor 1, axonemal"/>
    <property type="match status" value="1"/>
</dbReference>
<keyword evidence="6 10" id="KW-0969">Cilium</keyword>
<organism evidence="12 13">
    <name type="scientific">Catagonus wagneri</name>
    <name type="common">Chacoan peccary</name>
    <dbReference type="NCBI Taxonomy" id="51154"/>
    <lineage>
        <taxon>Eukaryota</taxon>
        <taxon>Metazoa</taxon>
        <taxon>Chordata</taxon>
        <taxon>Craniata</taxon>
        <taxon>Vertebrata</taxon>
        <taxon>Euteleostomi</taxon>
        <taxon>Mammalia</taxon>
        <taxon>Eutheria</taxon>
        <taxon>Laurasiatheria</taxon>
        <taxon>Artiodactyla</taxon>
        <taxon>Suina</taxon>
        <taxon>Tayassuidae</taxon>
        <taxon>Catagonus</taxon>
    </lineage>
</organism>
<evidence type="ECO:0000256" key="11">
    <source>
        <dbReference type="SAM" id="MobiDB-lite"/>
    </source>
</evidence>
<dbReference type="GO" id="GO:0005930">
    <property type="term" value="C:axoneme"/>
    <property type="evidence" value="ECO:0007669"/>
    <property type="project" value="Ensembl"/>
</dbReference>
<dbReference type="GO" id="GO:0071907">
    <property type="term" value="P:determination of digestive tract left/right asymmetry"/>
    <property type="evidence" value="ECO:0007669"/>
    <property type="project" value="Ensembl"/>
</dbReference>
<feature type="region of interest" description="Disordered" evidence="11">
    <location>
        <begin position="1"/>
        <end position="70"/>
    </location>
</feature>
<reference evidence="12" key="1">
    <citation type="submission" date="2025-08" db="UniProtKB">
        <authorList>
            <consortium name="Ensembl"/>
        </authorList>
    </citation>
    <scope>IDENTIFICATION</scope>
</reference>
<feature type="compositionally biased region" description="Low complexity" evidence="11">
    <location>
        <begin position="645"/>
        <end position="659"/>
    </location>
</feature>
<dbReference type="GO" id="GO:0036159">
    <property type="term" value="P:inner dynein arm assembly"/>
    <property type="evidence" value="ECO:0007669"/>
    <property type="project" value="Ensembl"/>
</dbReference>
<reference evidence="12" key="2">
    <citation type="submission" date="2025-09" db="UniProtKB">
        <authorList>
            <consortium name="Ensembl"/>
        </authorList>
    </citation>
    <scope>IDENTIFICATION</scope>
</reference>
<sequence length="674" mass="74280">IHPEALEPVTDGEAEQERAQEPSVEESAGDRGNAGQGDRKEDMNDPKETCMGPSGTSYPSEQKQSGDSCADSHLACQGDAKVDHGPRMTKKFLRKLCKQHKLYMTPALNDTLYLHFKGFGRIENLAEYTGLRCLWLECNGIQKIENLEAQTELRCLFLQVNLLHKIENLEPLQKLDALNLSNNYIKTIENLSCLPVLNTLQMAHNHLETMEDIQHLKECLKLSVLDLSHNKLSDPEILSVLESMPDLRVLSLMGNPVTRNIPNYRRTVTVRLQHLTYLDDRPVFPKDRACAEAWARGGYAAEKEERQQWERRERKKITDSIEALAAIKRQAEERKRQRASQEQGDTDGGVEGQEGPPEDKEGRRKMELFVKDSFEAKDELFTETAEKSSLPEERPAEELPLDVHGEPGGQEPGGVLPAEAPPPSPRAAWEGRGLRSTLPGPRASCRKLPPRLITLNCCSLESVPQMVAAASAAGTELDKAQDLEAVGLVTEKLFIDVRDQSFPKITAISSLSEDSDPELDHSSLPELENACPDVLSNIFAFPKAASREAETETPFSDLYKAAAERELDTHSRDTGAPRPLIQELDDDQESSGHPPPPPACEREAAPPPRSEGQEGDPLPAPPPGQPPSRAPQACRSGHRFSSPCAARGPAPYPSPAASACGLSKPRLPREGGDR</sequence>
<dbReference type="InterPro" id="IPR032675">
    <property type="entry name" value="LRR_dom_sf"/>
</dbReference>
<evidence type="ECO:0000256" key="10">
    <source>
        <dbReference type="RuleBase" id="RU364076"/>
    </source>
</evidence>
<dbReference type="GO" id="GO:0036158">
    <property type="term" value="P:outer dynein arm assembly"/>
    <property type="evidence" value="ECO:0007669"/>
    <property type="project" value="Ensembl"/>
</dbReference>
<dbReference type="GO" id="GO:0035469">
    <property type="term" value="P:determination of pancreatic left/right asymmetry"/>
    <property type="evidence" value="ECO:0007669"/>
    <property type="project" value="Ensembl"/>
</dbReference>
<dbReference type="Proteomes" id="UP000694540">
    <property type="component" value="Unplaced"/>
</dbReference>
<dbReference type="GO" id="GO:0001947">
    <property type="term" value="P:heart looping"/>
    <property type="evidence" value="ECO:0007669"/>
    <property type="project" value="Ensembl"/>
</dbReference>
<feature type="region of interest" description="Disordered" evidence="11">
    <location>
        <begin position="330"/>
        <end position="364"/>
    </location>
</feature>
<comment type="subcellular location">
    <subcellularLocation>
        <location evidence="1 10">Cell projection</location>
        <location evidence="1 10">Cilium</location>
    </subcellularLocation>
</comment>
<feature type="compositionally biased region" description="Pro residues" evidence="11">
    <location>
        <begin position="618"/>
        <end position="629"/>
    </location>
</feature>
<feature type="compositionally biased region" description="Basic and acidic residues" evidence="11">
    <location>
        <begin position="566"/>
        <end position="575"/>
    </location>
</feature>
<feature type="compositionally biased region" description="Polar residues" evidence="11">
    <location>
        <begin position="54"/>
        <end position="67"/>
    </location>
</feature>
<accession>A0A8C3W7B0</accession>
<dbReference type="PROSITE" id="PS51450">
    <property type="entry name" value="LRR"/>
    <property type="match status" value="4"/>
</dbReference>
<evidence type="ECO:0000256" key="9">
    <source>
        <dbReference type="ARBA" id="ARBA00046066"/>
    </source>
</evidence>
<dbReference type="GO" id="GO:0070840">
    <property type="term" value="F:dynein complex binding"/>
    <property type="evidence" value="ECO:0007669"/>
    <property type="project" value="UniProtKB-UniRule"/>
</dbReference>
<evidence type="ECO:0000313" key="12">
    <source>
        <dbReference type="Ensembl" id="ENSCWAP00000010042.1"/>
    </source>
</evidence>